<dbReference type="RefSeq" id="WP_219936278.1">
    <property type="nucleotide sequence ID" value="NZ_JAGFNY010000002.1"/>
</dbReference>
<dbReference type="InterPro" id="IPR003713">
    <property type="entry name" value="FliS"/>
</dbReference>
<dbReference type="InterPro" id="IPR036584">
    <property type="entry name" value="FliS_sf"/>
</dbReference>
<keyword evidence="5" id="KW-0143">Chaperone</keyword>
<dbReference type="PIRSF" id="PIRSF039090">
    <property type="entry name" value="Flis"/>
    <property type="match status" value="1"/>
</dbReference>
<protein>
    <recommendedName>
        <fullName evidence="6">Flagellar secretion chaperone FliS</fullName>
    </recommendedName>
</protein>
<gene>
    <name evidence="7" type="primary">fliS</name>
    <name evidence="7" type="ORF">J5V48_01635</name>
</gene>
<comment type="subcellular location">
    <subcellularLocation>
        <location evidence="1 6">Cytoplasm</location>
        <location evidence="1 6">Cytosol</location>
    </subcellularLocation>
</comment>
<name>A0ABS7DE60_9GAMM</name>
<evidence type="ECO:0000256" key="6">
    <source>
        <dbReference type="PIRNR" id="PIRNR039090"/>
    </source>
</evidence>
<keyword evidence="7" id="KW-0969">Cilium</keyword>
<evidence type="ECO:0000256" key="4">
    <source>
        <dbReference type="ARBA" id="ARBA00022795"/>
    </source>
</evidence>
<organism evidence="7 8">
    <name type="scientific">Succinivibrio faecicola</name>
    <dbReference type="NCBI Taxonomy" id="2820300"/>
    <lineage>
        <taxon>Bacteria</taxon>
        <taxon>Pseudomonadati</taxon>
        <taxon>Pseudomonadota</taxon>
        <taxon>Gammaproteobacteria</taxon>
        <taxon>Aeromonadales</taxon>
        <taxon>Succinivibrionaceae</taxon>
        <taxon>Succinivibrio</taxon>
    </lineage>
</organism>
<dbReference type="SUPFAM" id="SSF101116">
    <property type="entry name" value="Flagellar export chaperone FliS"/>
    <property type="match status" value="1"/>
</dbReference>
<dbReference type="Pfam" id="PF02561">
    <property type="entry name" value="FliS"/>
    <property type="match status" value="1"/>
</dbReference>
<accession>A0ABS7DE60</accession>
<dbReference type="Gene3D" id="1.20.120.340">
    <property type="entry name" value="Flagellar protein FliS"/>
    <property type="match status" value="1"/>
</dbReference>
<evidence type="ECO:0000256" key="2">
    <source>
        <dbReference type="ARBA" id="ARBA00008787"/>
    </source>
</evidence>
<dbReference type="Proteomes" id="UP000731465">
    <property type="component" value="Unassembled WGS sequence"/>
</dbReference>
<keyword evidence="4 6" id="KW-1005">Bacterial flagellum biogenesis</keyword>
<keyword evidence="7" id="KW-0966">Cell projection</keyword>
<evidence type="ECO:0000256" key="5">
    <source>
        <dbReference type="ARBA" id="ARBA00023186"/>
    </source>
</evidence>
<dbReference type="NCBIfam" id="TIGR00208">
    <property type="entry name" value="fliS"/>
    <property type="match status" value="1"/>
</dbReference>
<sequence length="141" mass="16154">MYGRNLKAYKKTNLEAELSVADPHRIIQMMYEGFIERLSQAKGAIVRHDYEYKADRINKAIGILNGLQSSLDKKQNPELADRMFALYEYMKELLNKASVSLDIAPIDECINLILPIKQAWDKIPQDVKDETNAKILNSPDL</sequence>
<keyword evidence="7" id="KW-0282">Flagellum</keyword>
<dbReference type="EMBL" id="JAGFNY010000002">
    <property type="protein sequence ID" value="MBW7569590.1"/>
    <property type="molecule type" value="Genomic_DNA"/>
</dbReference>
<evidence type="ECO:0000256" key="3">
    <source>
        <dbReference type="ARBA" id="ARBA00022490"/>
    </source>
</evidence>
<proteinExistence type="inferred from homology"/>
<keyword evidence="3 6" id="KW-0963">Cytoplasm</keyword>
<dbReference type="PANTHER" id="PTHR34773">
    <property type="entry name" value="FLAGELLAR SECRETION CHAPERONE FLIS"/>
    <property type="match status" value="1"/>
</dbReference>
<dbReference type="CDD" id="cd16098">
    <property type="entry name" value="FliS"/>
    <property type="match status" value="1"/>
</dbReference>
<reference evidence="7 8" key="1">
    <citation type="submission" date="2021-03" db="EMBL/GenBank/DDBJ databases">
        <title>Succinivibrio sp. nov. isolated from feces of cow.</title>
        <authorList>
            <person name="Choi J.-Y."/>
        </authorList>
    </citation>
    <scope>NUCLEOTIDE SEQUENCE [LARGE SCALE GENOMIC DNA]</scope>
    <source>
        <strain evidence="7 8">AGMB01872</strain>
    </source>
</reference>
<comment type="caution">
    <text evidence="7">The sequence shown here is derived from an EMBL/GenBank/DDBJ whole genome shotgun (WGS) entry which is preliminary data.</text>
</comment>
<evidence type="ECO:0000313" key="8">
    <source>
        <dbReference type="Proteomes" id="UP000731465"/>
    </source>
</evidence>
<keyword evidence="8" id="KW-1185">Reference proteome</keyword>
<comment type="similarity">
    <text evidence="2 6">Belongs to the FliS family.</text>
</comment>
<evidence type="ECO:0000313" key="7">
    <source>
        <dbReference type="EMBL" id="MBW7569590.1"/>
    </source>
</evidence>
<evidence type="ECO:0000256" key="1">
    <source>
        <dbReference type="ARBA" id="ARBA00004514"/>
    </source>
</evidence>
<dbReference type="PANTHER" id="PTHR34773:SF1">
    <property type="entry name" value="FLAGELLAR SECRETION CHAPERONE FLIS"/>
    <property type="match status" value="1"/>
</dbReference>